<evidence type="ECO:0000256" key="20">
    <source>
        <dbReference type="SAM" id="SignalP"/>
    </source>
</evidence>
<evidence type="ECO:0000256" key="6">
    <source>
        <dbReference type="ARBA" id="ARBA00022679"/>
    </source>
</evidence>
<dbReference type="InterPro" id="IPR051716">
    <property type="entry name" value="Plant_RL_S/T_kinase"/>
</dbReference>
<dbReference type="SUPFAM" id="SSF52058">
    <property type="entry name" value="L domain-like"/>
    <property type="match status" value="2"/>
</dbReference>
<dbReference type="GO" id="GO:0005524">
    <property type="term" value="F:ATP binding"/>
    <property type="evidence" value="ECO:0007669"/>
    <property type="project" value="UniProtKB-KW"/>
</dbReference>
<evidence type="ECO:0000256" key="2">
    <source>
        <dbReference type="ARBA" id="ARBA00008684"/>
    </source>
</evidence>
<comment type="subcellular location">
    <subcellularLocation>
        <location evidence="1">Cell membrane</location>
        <topology evidence="1">Single-pass type I membrane protein</topology>
    </subcellularLocation>
</comment>
<dbReference type="SUPFAM" id="SSF56112">
    <property type="entry name" value="Protein kinase-like (PK-like)"/>
    <property type="match status" value="1"/>
</dbReference>
<evidence type="ECO:0000256" key="18">
    <source>
        <dbReference type="ARBA" id="ARBA00048679"/>
    </source>
</evidence>
<keyword evidence="12" id="KW-0067">ATP-binding</keyword>
<dbReference type="Pfam" id="PF08263">
    <property type="entry name" value="LRRNT_2"/>
    <property type="match status" value="1"/>
</dbReference>
<dbReference type="PANTHER" id="PTHR48053">
    <property type="entry name" value="LEUCINE RICH REPEAT FAMILY PROTEIN, EXPRESSED"/>
    <property type="match status" value="1"/>
</dbReference>
<dbReference type="Gene3D" id="3.80.10.10">
    <property type="entry name" value="Ribonuclease Inhibitor"/>
    <property type="match status" value="4"/>
</dbReference>
<proteinExistence type="inferred from homology"/>
<keyword evidence="7 19" id="KW-0812">Transmembrane</keyword>
<dbReference type="Pfam" id="PF00069">
    <property type="entry name" value="Pkinase"/>
    <property type="match status" value="1"/>
</dbReference>
<evidence type="ECO:0000256" key="10">
    <source>
        <dbReference type="ARBA" id="ARBA00022741"/>
    </source>
</evidence>
<dbReference type="PRINTS" id="PR00019">
    <property type="entry name" value="LEURICHRPT"/>
</dbReference>
<feature type="transmembrane region" description="Helical" evidence="19">
    <location>
        <begin position="655"/>
        <end position="674"/>
    </location>
</feature>
<dbReference type="Pfam" id="PF23598">
    <property type="entry name" value="LRR_14"/>
    <property type="match status" value="1"/>
</dbReference>
<dbReference type="FunFam" id="3.80.10.10:FF:000560">
    <property type="entry name" value="Leucine-rich repeat receptor-like serine/threonine-protein kinase BAM3"/>
    <property type="match status" value="1"/>
</dbReference>
<keyword evidence="13 19" id="KW-1133">Transmembrane helix</keyword>
<dbReference type="EMBL" id="VDCV01000003">
    <property type="protein sequence ID" value="KAB5564732.1"/>
    <property type="molecule type" value="Genomic_DNA"/>
</dbReference>
<evidence type="ECO:0000256" key="8">
    <source>
        <dbReference type="ARBA" id="ARBA00022729"/>
    </source>
</evidence>
<dbReference type="FunFam" id="3.80.10.10:FF:000108">
    <property type="entry name" value="Leucine-rich repeat receptor-like serine/threonine-protein kinase BAM3"/>
    <property type="match status" value="1"/>
</dbReference>
<evidence type="ECO:0000313" key="22">
    <source>
        <dbReference type="EMBL" id="KAB5564732.1"/>
    </source>
</evidence>
<feature type="domain" description="Protein kinase" evidence="21">
    <location>
        <begin position="705"/>
        <end position="995"/>
    </location>
</feature>
<evidence type="ECO:0000256" key="3">
    <source>
        <dbReference type="ARBA" id="ARBA00012513"/>
    </source>
</evidence>
<evidence type="ECO:0000256" key="7">
    <source>
        <dbReference type="ARBA" id="ARBA00022692"/>
    </source>
</evidence>
<dbReference type="GO" id="GO:0005886">
    <property type="term" value="C:plasma membrane"/>
    <property type="evidence" value="ECO:0007669"/>
    <property type="project" value="UniProtKB-SubCell"/>
</dbReference>
<evidence type="ECO:0000256" key="11">
    <source>
        <dbReference type="ARBA" id="ARBA00022777"/>
    </source>
</evidence>
<dbReference type="PROSITE" id="PS00108">
    <property type="entry name" value="PROTEIN_KINASE_ST"/>
    <property type="match status" value="1"/>
</dbReference>
<dbReference type="InterPro" id="IPR001611">
    <property type="entry name" value="Leu-rich_rpt"/>
</dbReference>
<dbReference type="Gene3D" id="3.40.50.150">
    <property type="entry name" value="Vaccinia Virus protein VP39"/>
    <property type="match status" value="1"/>
</dbReference>
<sequence>MAASSNVKPAFFSSLLLLFLINSGQSLSSHNLYLERQASILVSVRQSFESYDPSLDTWNLSNYLFLCSWTGIQCDYMNRSVVAVDISNSNISGTLSPAITDLRSLVNLSLQGNSFSYGFPREIHRLTRLQLLNISNNLFSGQLDWEFSQLKELQVLDGYNNNLNGTLPLGVTQLAKLKYLDFGGNYFQGTIPPSYGSMQQLNYLSLKGNDLLGSIPGELGNLTNLKQLYLGYYNEFDGGIPPEFGKLINLVHLDLANCSLSGPIPPELGNLDKLDTLFLQTNELTGPIPPELGNLSSIKSLDLSNNALTGDIPKEFSGLRRLTLLNLFLNRLQGQIPHFIAELPELEVLKLWHNNFTGVIPAKLGENGRLTELDLSSNKLTGLVPKSMCLGKKLQILILRINFLFGPLPDDLGHCDTLWRVRLGQNYLTGSIPSGFLYLPKLSLMELQNNYLSEQVPQQTSKIQSKLEQMNLADNRLSGPLPASIGNFSNLQMLLLGGNQFTGKIPSQIGQLKNVLTLDISRNNLSGNIPSEIGDCPTLTYLDLSQNQLSGPIPVHITQIHILNYLNISWNHLNQSLPKEIGSMKSLTSADFSHNNFSGSIPEFGQYSFFNSTSFIGNPQLCGSYLNPCNDSSISPLQLHDQNSSRSQVHGKFKLLFALGLLVCSLAFAALAIIKARNIRRNSNSWKLTAFQKLGFGYEDILECIKENNIIGRGGAGTVYRGLMPTGEPVAVKKLLGISKGSSHDNGLSAEVQTLGQIRHRNIVRLLAFCSNKVSNLLVYEYMPNGSLGEVLHGKRGGFLKWDTRLKIAIEAAKGLCYLHHDCSPLIIHRDVKSNNILLNSDFEAHVADFGLAKFLRDTGTSECMSAIAGSYGYIAPGFIAFTAQILFKGLLRLVSVADKISPKTAQIRLASSHPEVYESCDDSFAHVDALLADRNNIIDRRSSRDGGCDGCQHPYALPAPDDEVGHEGIASAWAGGKNGRSVIDRILPVADRLLSVKGWLYMVTVTANDPSHICFLMRKKNYCSEEISPTNKSVPARVMTHLFHSFLSFHSGEVATEIVFESEGKQKVDHDNIAEWFDIPESDEIVPGYCRQREENRTGLSIRDY</sequence>
<dbReference type="Gene3D" id="3.30.200.20">
    <property type="entry name" value="Phosphorylase Kinase, domain 1"/>
    <property type="match status" value="1"/>
</dbReference>
<gene>
    <name evidence="22" type="ORF">DKX38_004786</name>
</gene>
<dbReference type="FunFam" id="3.30.200.20:FF:000292">
    <property type="entry name" value="Leucine-rich repeat receptor-like serine/threonine-protein kinase BAM1"/>
    <property type="match status" value="1"/>
</dbReference>
<dbReference type="AlphaFoldDB" id="A0A5N5NC44"/>
<evidence type="ECO:0000256" key="15">
    <source>
        <dbReference type="ARBA" id="ARBA00023170"/>
    </source>
</evidence>
<keyword evidence="9" id="KW-0677">Repeat</keyword>
<dbReference type="PROSITE" id="PS51450">
    <property type="entry name" value="LRR"/>
    <property type="match status" value="1"/>
</dbReference>
<keyword evidence="23" id="KW-1185">Reference proteome</keyword>
<keyword evidence="14 19" id="KW-0472">Membrane</keyword>
<dbReference type="FunFam" id="3.80.10.10:FF:000646">
    <property type="entry name" value="Leucine-rich repeat receptor-like serine/threonine-protein kinase BAM3"/>
    <property type="match status" value="1"/>
</dbReference>
<dbReference type="InterPro" id="IPR000719">
    <property type="entry name" value="Prot_kinase_dom"/>
</dbReference>
<evidence type="ECO:0000313" key="23">
    <source>
        <dbReference type="Proteomes" id="UP000326939"/>
    </source>
</evidence>
<evidence type="ECO:0000256" key="5">
    <source>
        <dbReference type="ARBA" id="ARBA00022614"/>
    </source>
</evidence>
<evidence type="ECO:0000256" key="19">
    <source>
        <dbReference type="SAM" id="Phobius"/>
    </source>
</evidence>
<evidence type="ECO:0000259" key="21">
    <source>
        <dbReference type="PROSITE" id="PS50011"/>
    </source>
</evidence>
<dbReference type="InterPro" id="IPR055414">
    <property type="entry name" value="LRR_R13L4/SHOC2-like"/>
</dbReference>
<comment type="similarity">
    <text evidence="2">Belongs to the protein kinase superfamily. Ser/Thr protein kinase family.</text>
</comment>
<accession>A0A5N5NC44</accession>
<dbReference type="Pfam" id="PF00560">
    <property type="entry name" value="LRR_1"/>
    <property type="match status" value="5"/>
</dbReference>
<keyword evidence="8 20" id="KW-0732">Signal</keyword>
<comment type="catalytic activity">
    <reaction evidence="18">
        <text>L-seryl-[protein] + ATP = O-phospho-L-seryl-[protein] + ADP + H(+)</text>
        <dbReference type="Rhea" id="RHEA:17989"/>
        <dbReference type="Rhea" id="RHEA-COMP:9863"/>
        <dbReference type="Rhea" id="RHEA-COMP:11604"/>
        <dbReference type="ChEBI" id="CHEBI:15378"/>
        <dbReference type="ChEBI" id="CHEBI:29999"/>
        <dbReference type="ChEBI" id="CHEBI:30616"/>
        <dbReference type="ChEBI" id="CHEBI:83421"/>
        <dbReference type="ChEBI" id="CHEBI:456216"/>
        <dbReference type="EC" id="2.7.11.1"/>
    </reaction>
</comment>
<evidence type="ECO:0000256" key="17">
    <source>
        <dbReference type="ARBA" id="ARBA00047899"/>
    </source>
</evidence>
<protein>
    <recommendedName>
        <fullName evidence="3">non-specific serine/threonine protein kinase</fullName>
        <ecNumber evidence="3">2.7.11.1</ecNumber>
    </recommendedName>
</protein>
<keyword evidence="4" id="KW-0723">Serine/threonine-protein kinase</keyword>
<dbReference type="FunFam" id="1.10.510.10:FF:001023">
    <property type="entry name" value="Os07g0541700 protein"/>
    <property type="match status" value="1"/>
</dbReference>
<dbReference type="PANTHER" id="PTHR48053:SF43">
    <property type="entry name" value="LEUCINE-RICH REPEAT RECEPTOR-LIKE SERINE_THREONINE-PROTEIN KINASE BAM3"/>
    <property type="match status" value="1"/>
</dbReference>
<dbReference type="InterPro" id="IPR008271">
    <property type="entry name" value="Ser/Thr_kinase_AS"/>
</dbReference>
<keyword evidence="10" id="KW-0547">Nucleotide-binding</keyword>
<evidence type="ECO:0000256" key="14">
    <source>
        <dbReference type="ARBA" id="ARBA00023136"/>
    </source>
</evidence>
<keyword evidence="16" id="KW-0325">Glycoprotein</keyword>
<feature type="signal peptide" evidence="20">
    <location>
        <begin position="1"/>
        <end position="26"/>
    </location>
</feature>
<evidence type="ECO:0000256" key="13">
    <source>
        <dbReference type="ARBA" id="ARBA00022989"/>
    </source>
</evidence>
<dbReference type="Proteomes" id="UP000326939">
    <property type="component" value="Chromosome 3"/>
</dbReference>
<dbReference type="InterPro" id="IPR011009">
    <property type="entry name" value="Kinase-like_dom_sf"/>
</dbReference>
<dbReference type="FunFam" id="3.80.10.10:FF:000371">
    <property type="entry name" value="Leucine-rich repeat receptor-like serine/threonine-protein kinase BAM3"/>
    <property type="match status" value="1"/>
</dbReference>
<dbReference type="PROSITE" id="PS50011">
    <property type="entry name" value="PROTEIN_KINASE_DOM"/>
    <property type="match status" value="1"/>
</dbReference>
<evidence type="ECO:0000256" key="12">
    <source>
        <dbReference type="ARBA" id="ARBA00022840"/>
    </source>
</evidence>
<evidence type="ECO:0000256" key="1">
    <source>
        <dbReference type="ARBA" id="ARBA00004251"/>
    </source>
</evidence>
<dbReference type="GO" id="GO:0004674">
    <property type="term" value="F:protein serine/threonine kinase activity"/>
    <property type="evidence" value="ECO:0007669"/>
    <property type="project" value="UniProtKB-KW"/>
</dbReference>
<keyword evidence="11" id="KW-0418">Kinase</keyword>
<evidence type="ECO:0000256" key="16">
    <source>
        <dbReference type="ARBA" id="ARBA00023180"/>
    </source>
</evidence>
<feature type="chain" id="PRO_5024327203" description="non-specific serine/threonine protein kinase" evidence="20">
    <location>
        <begin position="27"/>
        <end position="1106"/>
    </location>
</feature>
<organism evidence="22 23">
    <name type="scientific">Salix brachista</name>
    <dbReference type="NCBI Taxonomy" id="2182728"/>
    <lineage>
        <taxon>Eukaryota</taxon>
        <taxon>Viridiplantae</taxon>
        <taxon>Streptophyta</taxon>
        <taxon>Embryophyta</taxon>
        <taxon>Tracheophyta</taxon>
        <taxon>Spermatophyta</taxon>
        <taxon>Magnoliopsida</taxon>
        <taxon>eudicotyledons</taxon>
        <taxon>Gunneridae</taxon>
        <taxon>Pentapetalae</taxon>
        <taxon>rosids</taxon>
        <taxon>fabids</taxon>
        <taxon>Malpighiales</taxon>
        <taxon>Salicaceae</taxon>
        <taxon>Saliceae</taxon>
        <taxon>Salix</taxon>
    </lineage>
</organism>
<evidence type="ECO:0000256" key="9">
    <source>
        <dbReference type="ARBA" id="ARBA00022737"/>
    </source>
</evidence>
<dbReference type="SMART" id="SM00220">
    <property type="entry name" value="S_TKc"/>
    <property type="match status" value="1"/>
</dbReference>
<keyword evidence="15" id="KW-0675">Receptor</keyword>
<dbReference type="SMART" id="SM00369">
    <property type="entry name" value="LRR_TYP"/>
    <property type="match status" value="7"/>
</dbReference>
<dbReference type="Gene3D" id="1.10.510.10">
    <property type="entry name" value="Transferase(Phosphotransferase) domain 1"/>
    <property type="match status" value="1"/>
</dbReference>
<dbReference type="InterPro" id="IPR003591">
    <property type="entry name" value="Leu-rich_rpt_typical-subtyp"/>
</dbReference>
<name>A0A5N5NC44_9ROSI</name>
<comment type="caution">
    <text evidence="22">The sequence shown here is derived from an EMBL/GenBank/DDBJ whole genome shotgun (WGS) entry which is preliminary data.</text>
</comment>
<dbReference type="InterPro" id="IPR013210">
    <property type="entry name" value="LRR_N_plant-typ"/>
</dbReference>
<dbReference type="EC" id="2.7.11.1" evidence="3"/>
<comment type="catalytic activity">
    <reaction evidence="17">
        <text>L-threonyl-[protein] + ATP = O-phospho-L-threonyl-[protein] + ADP + H(+)</text>
        <dbReference type="Rhea" id="RHEA:46608"/>
        <dbReference type="Rhea" id="RHEA-COMP:11060"/>
        <dbReference type="Rhea" id="RHEA-COMP:11605"/>
        <dbReference type="ChEBI" id="CHEBI:15378"/>
        <dbReference type="ChEBI" id="CHEBI:30013"/>
        <dbReference type="ChEBI" id="CHEBI:30616"/>
        <dbReference type="ChEBI" id="CHEBI:61977"/>
        <dbReference type="ChEBI" id="CHEBI:456216"/>
        <dbReference type="EC" id="2.7.11.1"/>
    </reaction>
</comment>
<dbReference type="InterPro" id="IPR029063">
    <property type="entry name" value="SAM-dependent_MTases_sf"/>
</dbReference>
<reference evidence="23" key="1">
    <citation type="journal article" date="2019" name="Gigascience">
        <title>De novo genome assembly of the endangered Acer yangbiense, a plant species with extremely small populations endemic to Yunnan Province, China.</title>
        <authorList>
            <person name="Yang J."/>
            <person name="Wariss H.M."/>
            <person name="Tao L."/>
            <person name="Zhang R."/>
            <person name="Yun Q."/>
            <person name="Hollingsworth P."/>
            <person name="Dao Z."/>
            <person name="Luo G."/>
            <person name="Guo H."/>
            <person name="Ma Y."/>
            <person name="Sun W."/>
        </authorList>
    </citation>
    <scope>NUCLEOTIDE SEQUENCE [LARGE SCALE GENOMIC DNA]</scope>
    <source>
        <strain evidence="23">cv. br00</strain>
    </source>
</reference>
<keyword evidence="5" id="KW-0433">Leucine-rich repeat</keyword>
<keyword evidence="6" id="KW-0808">Transferase</keyword>
<dbReference type="Pfam" id="PF13855">
    <property type="entry name" value="LRR_8"/>
    <property type="match status" value="2"/>
</dbReference>
<evidence type="ECO:0000256" key="4">
    <source>
        <dbReference type="ARBA" id="ARBA00022527"/>
    </source>
</evidence>
<dbReference type="InterPro" id="IPR032675">
    <property type="entry name" value="LRR_dom_sf"/>
</dbReference>